<proteinExistence type="predicted"/>
<evidence type="ECO:0000256" key="2">
    <source>
        <dbReference type="SAM" id="Phobius"/>
    </source>
</evidence>
<name>A0A5N7BCY1_9EURO</name>
<dbReference type="EMBL" id="ML736191">
    <property type="protein sequence ID" value="KAE8379628.1"/>
    <property type="molecule type" value="Genomic_DNA"/>
</dbReference>
<keyword evidence="2" id="KW-1133">Transmembrane helix</keyword>
<organism evidence="3 4">
    <name type="scientific">Aspergillus bertholletiae</name>
    <dbReference type="NCBI Taxonomy" id="1226010"/>
    <lineage>
        <taxon>Eukaryota</taxon>
        <taxon>Fungi</taxon>
        <taxon>Dikarya</taxon>
        <taxon>Ascomycota</taxon>
        <taxon>Pezizomycotina</taxon>
        <taxon>Eurotiomycetes</taxon>
        <taxon>Eurotiomycetidae</taxon>
        <taxon>Eurotiales</taxon>
        <taxon>Aspergillaceae</taxon>
        <taxon>Aspergillus</taxon>
        <taxon>Aspergillus subgen. Circumdati</taxon>
    </lineage>
</organism>
<keyword evidence="2" id="KW-0812">Transmembrane</keyword>
<dbReference type="Proteomes" id="UP000326198">
    <property type="component" value="Unassembled WGS sequence"/>
</dbReference>
<feature type="transmembrane region" description="Helical" evidence="2">
    <location>
        <begin position="38"/>
        <end position="58"/>
    </location>
</feature>
<gene>
    <name evidence="3" type="ORF">BDV26DRAFT_258861</name>
</gene>
<keyword evidence="4" id="KW-1185">Reference proteome</keyword>
<protein>
    <submittedName>
        <fullName evidence="3">Uncharacterized protein</fullName>
    </submittedName>
</protein>
<dbReference type="AlphaFoldDB" id="A0A5N7BCY1"/>
<evidence type="ECO:0000256" key="1">
    <source>
        <dbReference type="SAM" id="MobiDB-lite"/>
    </source>
</evidence>
<evidence type="ECO:0000313" key="3">
    <source>
        <dbReference type="EMBL" id="KAE8379628.1"/>
    </source>
</evidence>
<feature type="region of interest" description="Disordered" evidence="1">
    <location>
        <begin position="1"/>
        <end position="22"/>
    </location>
</feature>
<reference evidence="3 4" key="1">
    <citation type="submission" date="2019-04" db="EMBL/GenBank/DDBJ databases">
        <title>Friends and foes A comparative genomics studyof 23 Aspergillus species from section Flavi.</title>
        <authorList>
            <consortium name="DOE Joint Genome Institute"/>
            <person name="Kjaerbolling I."/>
            <person name="Vesth T."/>
            <person name="Frisvad J.C."/>
            <person name="Nybo J.L."/>
            <person name="Theobald S."/>
            <person name="Kildgaard S."/>
            <person name="Isbrandt T."/>
            <person name="Kuo A."/>
            <person name="Sato A."/>
            <person name="Lyhne E.K."/>
            <person name="Kogle M.E."/>
            <person name="Wiebenga A."/>
            <person name="Kun R.S."/>
            <person name="Lubbers R.J."/>
            <person name="Makela M.R."/>
            <person name="Barry K."/>
            <person name="Chovatia M."/>
            <person name="Clum A."/>
            <person name="Daum C."/>
            <person name="Haridas S."/>
            <person name="He G."/>
            <person name="LaButti K."/>
            <person name="Lipzen A."/>
            <person name="Mondo S."/>
            <person name="Riley R."/>
            <person name="Salamov A."/>
            <person name="Simmons B.A."/>
            <person name="Magnuson J.K."/>
            <person name="Henrissat B."/>
            <person name="Mortensen U.H."/>
            <person name="Larsen T.O."/>
            <person name="Devries R.P."/>
            <person name="Grigoriev I.V."/>
            <person name="Machida M."/>
            <person name="Baker S.E."/>
            <person name="Andersen M.R."/>
        </authorList>
    </citation>
    <scope>NUCLEOTIDE SEQUENCE [LARGE SCALE GENOMIC DNA]</scope>
    <source>
        <strain evidence="3 4">IBT 29228</strain>
    </source>
</reference>
<evidence type="ECO:0000313" key="4">
    <source>
        <dbReference type="Proteomes" id="UP000326198"/>
    </source>
</evidence>
<sequence length="95" mass="10476">MEAGGGPPETQSTPPPYQPQRIGPTRITYPIYNSIPGIPYFLLLLLLSVFCFPTGKYVGMTWAHSTSNLQLALPLRRLFVAGVMNASLCNRHCLL</sequence>
<keyword evidence="2" id="KW-0472">Membrane</keyword>
<accession>A0A5N7BCY1</accession>